<protein>
    <submittedName>
        <fullName evidence="8">Uncharacterized protein</fullName>
    </submittedName>
</protein>
<dbReference type="InParanoid" id="A0A078AIN4"/>
<dbReference type="Proteomes" id="UP000039865">
    <property type="component" value="Unassembled WGS sequence"/>
</dbReference>
<organism evidence="8 9">
    <name type="scientific">Stylonychia lemnae</name>
    <name type="common">Ciliate</name>
    <dbReference type="NCBI Taxonomy" id="5949"/>
    <lineage>
        <taxon>Eukaryota</taxon>
        <taxon>Sar</taxon>
        <taxon>Alveolata</taxon>
        <taxon>Ciliophora</taxon>
        <taxon>Intramacronucleata</taxon>
        <taxon>Spirotrichea</taxon>
        <taxon>Stichotrichia</taxon>
        <taxon>Sporadotrichida</taxon>
        <taxon>Oxytrichidae</taxon>
        <taxon>Stylonychinae</taxon>
        <taxon>Stylonychia</taxon>
    </lineage>
</organism>
<evidence type="ECO:0000256" key="4">
    <source>
        <dbReference type="ARBA" id="ARBA00023136"/>
    </source>
</evidence>
<feature type="region of interest" description="Disordered" evidence="5">
    <location>
        <begin position="182"/>
        <end position="201"/>
    </location>
</feature>
<dbReference type="GO" id="GO:0016020">
    <property type="term" value="C:membrane"/>
    <property type="evidence" value="ECO:0007669"/>
    <property type="project" value="UniProtKB-SubCell"/>
</dbReference>
<feature type="signal peptide" evidence="7">
    <location>
        <begin position="1"/>
        <end position="29"/>
    </location>
</feature>
<name>A0A078AIN4_STYLE</name>
<dbReference type="PANTHER" id="PTHR31395">
    <property type="entry name" value="SHISA"/>
    <property type="match status" value="1"/>
</dbReference>
<dbReference type="InterPro" id="IPR026910">
    <property type="entry name" value="Shisa"/>
</dbReference>
<feature type="compositionally biased region" description="Low complexity" evidence="5">
    <location>
        <begin position="184"/>
        <end position="201"/>
    </location>
</feature>
<evidence type="ECO:0000313" key="9">
    <source>
        <dbReference type="Proteomes" id="UP000039865"/>
    </source>
</evidence>
<dbReference type="PROSITE" id="PS51257">
    <property type="entry name" value="PROKAR_LIPOPROTEIN"/>
    <property type="match status" value="1"/>
</dbReference>
<keyword evidence="2 6" id="KW-0812">Transmembrane</keyword>
<dbReference type="AlphaFoldDB" id="A0A078AIN4"/>
<keyword evidence="4 6" id="KW-0472">Membrane</keyword>
<evidence type="ECO:0000256" key="2">
    <source>
        <dbReference type="ARBA" id="ARBA00022692"/>
    </source>
</evidence>
<reference evidence="8 9" key="1">
    <citation type="submission" date="2014-06" db="EMBL/GenBank/DDBJ databases">
        <authorList>
            <person name="Swart Estienne"/>
        </authorList>
    </citation>
    <scope>NUCLEOTIDE SEQUENCE [LARGE SCALE GENOMIC DNA]</scope>
    <source>
        <strain evidence="8 9">130c</strain>
    </source>
</reference>
<evidence type="ECO:0000256" key="1">
    <source>
        <dbReference type="ARBA" id="ARBA00004370"/>
    </source>
</evidence>
<accession>A0A078AIN4</accession>
<proteinExistence type="predicted"/>
<gene>
    <name evidence="8" type="primary">Contig992.g1086</name>
    <name evidence="8" type="ORF">STYLEM_10362</name>
</gene>
<dbReference type="EMBL" id="CCKQ01009841">
    <property type="protein sequence ID" value="CDW81347.1"/>
    <property type="molecule type" value="Genomic_DNA"/>
</dbReference>
<keyword evidence="7" id="KW-0732">Signal</keyword>
<evidence type="ECO:0000256" key="6">
    <source>
        <dbReference type="SAM" id="Phobius"/>
    </source>
</evidence>
<feature type="transmembrane region" description="Helical" evidence="6">
    <location>
        <begin position="76"/>
        <end position="97"/>
    </location>
</feature>
<evidence type="ECO:0000256" key="5">
    <source>
        <dbReference type="SAM" id="MobiDB-lite"/>
    </source>
</evidence>
<dbReference type="PANTHER" id="PTHR31395:SF23">
    <property type="entry name" value="GEO05642P1"/>
    <property type="match status" value="1"/>
</dbReference>
<keyword evidence="3 6" id="KW-1133">Transmembrane helix</keyword>
<sequence>MRILSEKLRNIAMFLPALLLACLPSFTQACTYYSYSYYTYTYNYNLCDGSYCSYDYQCESNNCSSSGVCRTTLAPWAIFLIVFFSVFIFITILRIIVICCRKRQAHAIVIRNQEHHHHHDDHHHHQAQPEVQRLVVTQTTQQVPMGAPAQQQYNPAYGQPAGYQMQQNFGYQQPIYGQPGYVAPQPNMYQQQPQQQPQVYM</sequence>
<feature type="chain" id="PRO_5001729528" evidence="7">
    <location>
        <begin position="30"/>
        <end position="201"/>
    </location>
</feature>
<comment type="subcellular location">
    <subcellularLocation>
        <location evidence="1">Membrane</location>
    </subcellularLocation>
</comment>
<evidence type="ECO:0000256" key="7">
    <source>
        <dbReference type="SAM" id="SignalP"/>
    </source>
</evidence>
<evidence type="ECO:0000256" key="3">
    <source>
        <dbReference type="ARBA" id="ARBA00022989"/>
    </source>
</evidence>
<keyword evidence="9" id="KW-1185">Reference proteome</keyword>
<evidence type="ECO:0000313" key="8">
    <source>
        <dbReference type="EMBL" id="CDW81347.1"/>
    </source>
</evidence>